<feature type="compositionally biased region" description="Basic and acidic residues" evidence="1">
    <location>
        <begin position="591"/>
        <end position="603"/>
    </location>
</feature>
<feature type="region of interest" description="Disordered" evidence="1">
    <location>
        <begin position="101"/>
        <end position="120"/>
    </location>
</feature>
<reference evidence="2 3" key="1">
    <citation type="journal article" date="2020" name="bioRxiv">
        <title>Sequence and annotation of 42 cannabis genomes reveals extensive copy number variation in cannabinoid synthesis and pathogen resistance genes.</title>
        <authorList>
            <person name="Mckernan K.J."/>
            <person name="Helbert Y."/>
            <person name="Kane L.T."/>
            <person name="Ebling H."/>
            <person name="Zhang L."/>
            <person name="Liu B."/>
            <person name="Eaton Z."/>
            <person name="Mclaughlin S."/>
            <person name="Kingan S."/>
            <person name="Baybayan P."/>
            <person name="Concepcion G."/>
            <person name="Jordan M."/>
            <person name="Riva A."/>
            <person name="Barbazuk W."/>
            <person name="Harkins T."/>
        </authorList>
    </citation>
    <scope>NUCLEOTIDE SEQUENCE [LARGE SCALE GENOMIC DNA]</scope>
    <source>
        <strain evidence="3">cv. Jamaican Lion 4</strain>
        <tissue evidence="2">Leaf</tissue>
    </source>
</reference>
<comment type="caution">
    <text evidence="2">The sequence shown here is derived from an EMBL/GenBank/DDBJ whole genome shotgun (WGS) entry which is preliminary data.</text>
</comment>
<gene>
    <name evidence="2" type="ORF">F8388_018030</name>
</gene>
<name>A0A7J6E901_CANSA</name>
<evidence type="ECO:0000256" key="1">
    <source>
        <dbReference type="SAM" id="MobiDB-lite"/>
    </source>
</evidence>
<protein>
    <submittedName>
        <fullName evidence="2">Uncharacterized protein</fullName>
    </submittedName>
</protein>
<evidence type="ECO:0000313" key="3">
    <source>
        <dbReference type="Proteomes" id="UP000525078"/>
    </source>
</evidence>
<dbReference type="PANTHER" id="PTHR36723">
    <property type="entry name" value="F22C12.19"/>
    <property type="match status" value="1"/>
</dbReference>
<feature type="compositionally biased region" description="Low complexity" evidence="1">
    <location>
        <begin position="606"/>
        <end position="617"/>
    </location>
</feature>
<sequence length="680" mass="74741">MDAVKLPLPVDVASASKLMGSEGFARTGVTVQELEGCDSDGVSVIASRSIEYRSSIDISEKLKDFLYPELRKQDNQLLSNQGELLSEVLQDRSKNGLLLTPKAEGVQSERKAGKVSRSSSNLCSKRPRVIKLQDPPPTGVEGVKDMSHKLTSCSLKGTYSDKTHLVKQKSNLNSKRGDKRSLRVPVKTKYDSFSMKAGSTSFGSASGGNSLFGVYGLKSDNHDVTKFVDDLPLNDLLHGNYQPPSLGKDKGKKATTVNESFLNSLRKSCSLLHLPRLVSQSIVEIDSCSNRKMSAWLLNSVSVEASGVNGEIGDSSLMDVSSSNKDTCIKSEAPDNPPESLLHQPKEILQRLALPPPKDLESLLLDAAKPTLSSKNTADLRPGKQMSRRVSLPPFQWSHTSSGHCRTSSDAVKLSTIKGTCQGRWLKIGKEVKSSIDTVTSNFTDLESLKYDQSLVPSGLKVACVDNVTSLHEPTTSLTGRGCDSEATCLEESRGKVNNPGNAGHCPKLYAAARTLYDIATNPPRQSLDRTIRWPKKSSQKTMKARKLKYNGKTEESQSPLASVFRPENMARIEETVPFPSKKPKLSNINHKQDPSHVRKETLKWSTPRSSRSSPNRTGKDIIAAYPRHTNTNILKQSCMMPPPAPVVRVSDIATNNQQKLRKLPLEWNRGKDRDRDRLE</sequence>
<evidence type="ECO:0000313" key="2">
    <source>
        <dbReference type="EMBL" id="KAF4354826.1"/>
    </source>
</evidence>
<dbReference type="AlphaFoldDB" id="A0A7J6E901"/>
<feature type="compositionally biased region" description="Basic residues" evidence="1">
    <location>
        <begin position="536"/>
        <end position="550"/>
    </location>
</feature>
<dbReference type="EMBL" id="JAATIP010000275">
    <property type="protein sequence ID" value="KAF4354826.1"/>
    <property type="molecule type" value="Genomic_DNA"/>
</dbReference>
<accession>A0A7J6E901</accession>
<organism evidence="2 3">
    <name type="scientific">Cannabis sativa</name>
    <name type="common">Hemp</name>
    <name type="synonym">Marijuana</name>
    <dbReference type="NCBI Taxonomy" id="3483"/>
    <lineage>
        <taxon>Eukaryota</taxon>
        <taxon>Viridiplantae</taxon>
        <taxon>Streptophyta</taxon>
        <taxon>Embryophyta</taxon>
        <taxon>Tracheophyta</taxon>
        <taxon>Spermatophyta</taxon>
        <taxon>Magnoliopsida</taxon>
        <taxon>eudicotyledons</taxon>
        <taxon>Gunneridae</taxon>
        <taxon>Pentapetalae</taxon>
        <taxon>rosids</taxon>
        <taxon>fabids</taxon>
        <taxon>Rosales</taxon>
        <taxon>Cannabaceae</taxon>
        <taxon>Cannabis</taxon>
    </lineage>
</organism>
<dbReference type="Proteomes" id="UP000525078">
    <property type="component" value="Unassembled WGS sequence"/>
</dbReference>
<proteinExistence type="predicted"/>
<feature type="region of interest" description="Disordered" evidence="1">
    <location>
        <begin position="536"/>
        <end position="621"/>
    </location>
</feature>
<dbReference type="PANTHER" id="PTHR36723:SF1">
    <property type="entry name" value="F22C12.19"/>
    <property type="match status" value="1"/>
</dbReference>